<dbReference type="Proteomes" id="UP001164803">
    <property type="component" value="Chromosome"/>
</dbReference>
<dbReference type="EMBL" id="CP104064">
    <property type="protein sequence ID" value="WAH37639.1"/>
    <property type="molecule type" value="Genomic_DNA"/>
</dbReference>
<accession>A0ABY6Z429</accession>
<feature type="transmembrane region" description="Helical" evidence="8">
    <location>
        <begin position="75"/>
        <end position="99"/>
    </location>
</feature>
<dbReference type="PANTHER" id="PTHR48086">
    <property type="entry name" value="SODIUM/PROLINE SYMPORTER-RELATED"/>
    <property type="match status" value="1"/>
</dbReference>
<dbReference type="PROSITE" id="PS50283">
    <property type="entry name" value="NA_SOLUT_SYMP_3"/>
    <property type="match status" value="1"/>
</dbReference>
<evidence type="ECO:0000256" key="7">
    <source>
        <dbReference type="RuleBase" id="RU362091"/>
    </source>
</evidence>
<dbReference type="Gene3D" id="1.20.1730.10">
    <property type="entry name" value="Sodium/glucose cotransporter"/>
    <property type="match status" value="1"/>
</dbReference>
<evidence type="ECO:0000256" key="4">
    <source>
        <dbReference type="ARBA" id="ARBA00022692"/>
    </source>
</evidence>
<evidence type="ECO:0000256" key="2">
    <source>
        <dbReference type="ARBA" id="ARBA00006434"/>
    </source>
</evidence>
<evidence type="ECO:0000256" key="5">
    <source>
        <dbReference type="ARBA" id="ARBA00022989"/>
    </source>
</evidence>
<keyword evidence="10" id="KW-1185">Reference proteome</keyword>
<proteinExistence type="inferred from homology"/>
<keyword evidence="5 8" id="KW-1133">Transmembrane helix</keyword>
<evidence type="ECO:0000256" key="6">
    <source>
        <dbReference type="ARBA" id="ARBA00023136"/>
    </source>
</evidence>
<reference evidence="9" key="1">
    <citation type="submission" date="2022-08" db="EMBL/GenBank/DDBJ databases">
        <title>Alicyclobacillus dauci DSM2870, complete genome.</title>
        <authorList>
            <person name="Wang Q."/>
            <person name="Cai R."/>
            <person name="Wang Z."/>
        </authorList>
    </citation>
    <scope>NUCLEOTIDE SEQUENCE</scope>
    <source>
        <strain evidence="9">DSM 28700</strain>
    </source>
</reference>
<dbReference type="CDD" id="cd10322">
    <property type="entry name" value="SLC5sbd"/>
    <property type="match status" value="1"/>
</dbReference>
<feature type="transmembrane region" description="Helical" evidence="8">
    <location>
        <begin position="157"/>
        <end position="178"/>
    </location>
</feature>
<evidence type="ECO:0000313" key="10">
    <source>
        <dbReference type="Proteomes" id="UP001164803"/>
    </source>
</evidence>
<feature type="transmembrane region" description="Helical" evidence="8">
    <location>
        <begin position="190"/>
        <end position="215"/>
    </location>
</feature>
<feature type="transmembrane region" description="Helical" evidence="8">
    <location>
        <begin position="447"/>
        <end position="470"/>
    </location>
</feature>
<comment type="similarity">
    <text evidence="2 7">Belongs to the sodium:solute symporter (SSF) (TC 2.A.21) family.</text>
</comment>
<feature type="transmembrane region" description="Helical" evidence="8">
    <location>
        <begin position="424"/>
        <end position="441"/>
    </location>
</feature>
<comment type="subcellular location">
    <subcellularLocation>
        <location evidence="1">Membrane</location>
        <topology evidence="1">Multi-pass membrane protein</topology>
    </subcellularLocation>
</comment>
<dbReference type="InterPro" id="IPR001734">
    <property type="entry name" value="Na/solute_symporter"/>
</dbReference>
<feature type="transmembrane region" description="Helical" evidence="8">
    <location>
        <begin position="235"/>
        <end position="254"/>
    </location>
</feature>
<protein>
    <submittedName>
        <fullName evidence="9">Sodium:solute symporter family protein</fullName>
    </submittedName>
</protein>
<evidence type="ECO:0000256" key="8">
    <source>
        <dbReference type="SAM" id="Phobius"/>
    </source>
</evidence>
<feature type="transmembrane region" description="Helical" evidence="8">
    <location>
        <begin position="398"/>
        <end position="417"/>
    </location>
</feature>
<organism evidence="9 10">
    <name type="scientific">Alicyclobacillus dauci</name>
    <dbReference type="NCBI Taxonomy" id="1475485"/>
    <lineage>
        <taxon>Bacteria</taxon>
        <taxon>Bacillati</taxon>
        <taxon>Bacillota</taxon>
        <taxon>Bacilli</taxon>
        <taxon>Bacillales</taxon>
        <taxon>Alicyclobacillaceae</taxon>
        <taxon>Alicyclobacillus</taxon>
    </lineage>
</organism>
<feature type="transmembrane region" description="Helical" evidence="8">
    <location>
        <begin position="45"/>
        <end position="69"/>
    </location>
</feature>
<dbReference type="PANTHER" id="PTHR48086:SF8">
    <property type="entry name" value="MONOCARBOXYLIC ACID PERMEASE"/>
    <property type="match status" value="1"/>
</dbReference>
<gene>
    <name evidence="9" type="ORF">NZD86_03675</name>
</gene>
<evidence type="ECO:0000313" key="9">
    <source>
        <dbReference type="EMBL" id="WAH37639.1"/>
    </source>
</evidence>
<feature type="transmembrane region" description="Helical" evidence="8">
    <location>
        <begin position="321"/>
        <end position="342"/>
    </location>
</feature>
<feature type="transmembrane region" description="Helical" evidence="8">
    <location>
        <begin position="275"/>
        <end position="301"/>
    </location>
</feature>
<feature type="transmembrane region" description="Helical" evidence="8">
    <location>
        <begin position="372"/>
        <end position="392"/>
    </location>
</feature>
<sequence>MSTSIVLGVSLIIVIIITLFGIYSGSRQSQDLEGWLVNSRKMGSFLVWFLLGSEIYTAFTFEGLAGYAYKNGAAAFYNVALNDVAYAIGFLVLPTIWIIAKKFGYVTQSDFVAGRYDSRALGIFTAFTSAIIMIAYIDLNITGLSAVIQVIGQGSISAIWADIVGFIILALAVFFGGIRGNAWQAAIKDILMFIAVAAMFFVIPIHYFGSFGHMYTQFVQKIPSHLVLPGVSKHLGPTWLVTTVVLNGVGQWMWPQWFGVSFTAKSPRTLKIQSVFMPFYQLIKVAVITIGLAAVLILGFSKHIDGNNVVMMLAVKTFPEWFVIVFTVAAMLSAIIPAGPIIMTSSSLISRNVVQALRPSIRESTVYKLTKILVFPLTIVALLLTLAMPSLIASILLVAYDFISQFFPAVVIGGLFWRRATKQGVVCGLIVGWVVSGYLVLSHHDPIHGWNAGLVGLLANCLVFVGVSLVTKPVDQDKITYFFKEAFPKQRRMDPDVSYPTSPQRNPL</sequence>
<dbReference type="InterPro" id="IPR038377">
    <property type="entry name" value="Na/Glc_symporter_sf"/>
</dbReference>
<evidence type="ECO:0000256" key="1">
    <source>
        <dbReference type="ARBA" id="ARBA00004141"/>
    </source>
</evidence>
<dbReference type="RefSeq" id="WP_268045149.1">
    <property type="nucleotide sequence ID" value="NZ_CP104064.1"/>
</dbReference>
<feature type="transmembrane region" description="Helical" evidence="8">
    <location>
        <begin position="6"/>
        <end position="24"/>
    </location>
</feature>
<name>A0ABY6Z429_9BACL</name>
<evidence type="ECO:0000256" key="3">
    <source>
        <dbReference type="ARBA" id="ARBA00022448"/>
    </source>
</evidence>
<keyword evidence="4 8" id="KW-0812">Transmembrane</keyword>
<keyword evidence="3" id="KW-0813">Transport</keyword>
<dbReference type="InterPro" id="IPR050277">
    <property type="entry name" value="Sodium:Solute_Symporter"/>
</dbReference>
<feature type="transmembrane region" description="Helical" evidence="8">
    <location>
        <begin position="120"/>
        <end position="137"/>
    </location>
</feature>
<keyword evidence="6 8" id="KW-0472">Membrane</keyword>
<dbReference type="Pfam" id="PF00474">
    <property type="entry name" value="SSF"/>
    <property type="match status" value="1"/>
</dbReference>